<accession>A0AAN6GW43</accession>
<protein>
    <recommendedName>
        <fullName evidence="16">PAS domain-containing protein</fullName>
    </recommendedName>
</protein>
<keyword evidence="11" id="KW-0238">DNA-binding</keyword>
<evidence type="ECO:0000256" key="7">
    <source>
        <dbReference type="ARBA" id="ARBA00022771"/>
    </source>
</evidence>
<evidence type="ECO:0000313" key="18">
    <source>
        <dbReference type="Proteomes" id="UP001176517"/>
    </source>
</evidence>
<dbReference type="InterPro" id="IPR035965">
    <property type="entry name" value="PAS-like_dom_sf"/>
</dbReference>
<feature type="region of interest" description="Disordered" evidence="15">
    <location>
        <begin position="1596"/>
        <end position="1626"/>
    </location>
</feature>
<feature type="compositionally biased region" description="Low complexity" evidence="15">
    <location>
        <begin position="64"/>
        <end position="73"/>
    </location>
</feature>
<feature type="compositionally biased region" description="Low complexity" evidence="15">
    <location>
        <begin position="893"/>
        <end position="924"/>
    </location>
</feature>
<dbReference type="InterPro" id="IPR013767">
    <property type="entry name" value="PAS_fold"/>
</dbReference>
<feature type="compositionally biased region" description="Low complexity" evidence="15">
    <location>
        <begin position="726"/>
        <end position="739"/>
    </location>
</feature>
<feature type="compositionally biased region" description="Low complexity" evidence="15">
    <location>
        <begin position="1856"/>
        <end position="1869"/>
    </location>
</feature>
<dbReference type="Proteomes" id="UP001176517">
    <property type="component" value="Unassembled WGS sequence"/>
</dbReference>
<keyword evidence="4" id="KW-0288">FMN</keyword>
<feature type="region of interest" description="Disordered" evidence="15">
    <location>
        <begin position="1"/>
        <end position="22"/>
    </location>
</feature>
<dbReference type="PROSITE" id="PS50112">
    <property type="entry name" value="PAS"/>
    <property type="match status" value="2"/>
</dbReference>
<keyword evidence="18" id="KW-1185">Reference proteome</keyword>
<feature type="compositionally biased region" description="Low complexity" evidence="15">
    <location>
        <begin position="1684"/>
        <end position="1701"/>
    </location>
</feature>
<keyword evidence="2" id="KW-0716">Sensory transduction</keyword>
<feature type="compositionally biased region" description="Polar residues" evidence="15">
    <location>
        <begin position="1835"/>
        <end position="1855"/>
    </location>
</feature>
<feature type="compositionally biased region" description="Low complexity" evidence="15">
    <location>
        <begin position="578"/>
        <end position="596"/>
    </location>
</feature>
<comment type="caution">
    <text evidence="17">The sequence shown here is derived from an EMBL/GenBank/DDBJ whole genome shotgun (WGS) entry which is preliminary data.</text>
</comment>
<feature type="region of interest" description="Disordered" evidence="15">
    <location>
        <begin position="1767"/>
        <end position="1886"/>
    </location>
</feature>
<keyword evidence="6" id="KW-0677">Repeat</keyword>
<reference evidence="17" key="1">
    <citation type="journal article" date="2023" name="PhytoFront">
        <title>Draft Genome Resources of Seven Strains of Tilletia horrida, Causal Agent of Kernel Smut of Rice.</title>
        <authorList>
            <person name="Khanal S."/>
            <person name="Antony Babu S."/>
            <person name="Zhou X.G."/>
        </authorList>
    </citation>
    <scope>NUCLEOTIDE SEQUENCE</scope>
    <source>
        <strain evidence="17">TX6</strain>
    </source>
</reference>
<feature type="compositionally biased region" description="Low complexity" evidence="15">
    <location>
        <begin position="8"/>
        <end position="20"/>
    </location>
</feature>
<evidence type="ECO:0000259" key="16">
    <source>
        <dbReference type="PROSITE" id="PS50112"/>
    </source>
</evidence>
<keyword evidence="9" id="KW-0157">Chromophore</keyword>
<evidence type="ECO:0000256" key="10">
    <source>
        <dbReference type="ARBA" id="ARBA00023015"/>
    </source>
</evidence>
<feature type="region of interest" description="Disordered" evidence="15">
    <location>
        <begin position="686"/>
        <end position="957"/>
    </location>
</feature>
<feature type="region of interest" description="Disordered" evidence="15">
    <location>
        <begin position="555"/>
        <end position="660"/>
    </location>
</feature>
<dbReference type="GO" id="GO:0008270">
    <property type="term" value="F:zinc ion binding"/>
    <property type="evidence" value="ECO:0007669"/>
    <property type="project" value="UniProtKB-KW"/>
</dbReference>
<feature type="compositionally biased region" description="Low complexity" evidence="15">
    <location>
        <begin position="556"/>
        <end position="569"/>
    </location>
</feature>
<gene>
    <name evidence="17" type="ORF">OC846_000235</name>
</gene>
<dbReference type="SUPFAM" id="SSF55785">
    <property type="entry name" value="PYP-like sensor domain (PAS domain)"/>
    <property type="match status" value="2"/>
</dbReference>
<keyword evidence="5" id="KW-0479">Metal-binding</keyword>
<dbReference type="SMART" id="SM00091">
    <property type="entry name" value="PAS"/>
    <property type="match status" value="3"/>
</dbReference>
<evidence type="ECO:0000256" key="12">
    <source>
        <dbReference type="ARBA" id="ARBA00023159"/>
    </source>
</evidence>
<evidence type="ECO:0000313" key="17">
    <source>
        <dbReference type="EMBL" id="KAK0557668.1"/>
    </source>
</evidence>
<dbReference type="FunFam" id="3.30.450.20:FF:000092">
    <property type="entry name" value="Related to white collar 1 protein"/>
    <property type="match status" value="1"/>
</dbReference>
<feature type="compositionally biased region" description="Polar residues" evidence="15">
    <location>
        <begin position="1602"/>
        <end position="1613"/>
    </location>
</feature>
<keyword evidence="7" id="KW-0863">Zinc-finger</keyword>
<keyword evidence="14" id="KW-0675">Receptor</keyword>
<feature type="domain" description="PAS" evidence="16">
    <location>
        <begin position="1026"/>
        <end position="1048"/>
    </location>
</feature>
<feature type="compositionally biased region" description="Polar residues" evidence="15">
    <location>
        <begin position="623"/>
        <end position="655"/>
    </location>
</feature>
<feature type="domain" description="PAS" evidence="16">
    <location>
        <begin position="1199"/>
        <end position="1264"/>
    </location>
</feature>
<feature type="region of interest" description="Disordered" evidence="15">
    <location>
        <begin position="1684"/>
        <end position="1715"/>
    </location>
</feature>
<dbReference type="InterPro" id="IPR000014">
    <property type="entry name" value="PAS"/>
</dbReference>
<feature type="region of interest" description="Disordered" evidence="15">
    <location>
        <begin position="44"/>
        <end position="77"/>
    </location>
</feature>
<dbReference type="GO" id="GO:0005634">
    <property type="term" value="C:nucleus"/>
    <property type="evidence" value="ECO:0007669"/>
    <property type="project" value="TreeGrafter"/>
</dbReference>
<dbReference type="GO" id="GO:0003677">
    <property type="term" value="F:DNA binding"/>
    <property type="evidence" value="ECO:0007669"/>
    <property type="project" value="UniProtKB-KW"/>
</dbReference>
<evidence type="ECO:0000256" key="9">
    <source>
        <dbReference type="ARBA" id="ARBA00022991"/>
    </source>
</evidence>
<feature type="compositionally biased region" description="Basic and acidic residues" evidence="15">
    <location>
        <begin position="1872"/>
        <end position="1882"/>
    </location>
</feature>
<keyword evidence="10" id="KW-0805">Transcription regulation</keyword>
<evidence type="ECO:0000256" key="2">
    <source>
        <dbReference type="ARBA" id="ARBA00022606"/>
    </source>
</evidence>
<dbReference type="PANTHER" id="PTHR47429">
    <property type="entry name" value="PROTEIN TWIN LOV 1"/>
    <property type="match status" value="1"/>
</dbReference>
<keyword evidence="12" id="KW-0010">Activator</keyword>
<evidence type="ECO:0000256" key="1">
    <source>
        <dbReference type="ARBA" id="ARBA00022543"/>
    </source>
</evidence>
<dbReference type="Gene3D" id="3.30.450.20">
    <property type="entry name" value="PAS domain"/>
    <property type="match status" value="2"/>
</dbReference>
<evidence type="ECO:0000256" key="8">
    <source>
        <dbReference type="ARBA" id="ARBA00022833"/>
    </source>
</evidence>
<name>A0AAN6GW43_9BASI</name>
<dbReference type="NCBIfam" id="TIGR00229">
    <property type="entry name" value="sensory_box"/>
    <property type="match status" value="1"/>
</dbReference>
<feature type="region of interest" description="Disordered" evidence="15">
    <location>
        <begin position="1452"/>
        <end position="1472"/>
    </location>
</feature>
<dbReference type="FunFam" id="3.30.450.20:FF:000064">
    <property type="entry name" value="Vivid PAS protein VVD"/>
    <property type="match status" value="1"/>
</dbReference>
<feature type="compositionally biased region" description="Low complexity" evidence="15">
    <location>
        <begin position="1825"/>
        <end position="1834"/>
    </location>
</feature>
<evidence type="ECO:0000256" key="11">
    <source>
        <dbReference type="ARBA" id="ARBA00023125"/>
    </source>
</evidence>
<keyword evidence="8" id="KW-0862">Zinc</keyword>
<evidence type="ECO:0000256" key="13">
    <source>
        <dbReference type="ARBA" id="ARBA00023163"/>
    </source>
</evidence>
<feature type="compositionally biased region" description="Acidic residues" evidence="15">
    <location>
        <begin position="693"/>
        <end position="702"/>
    </location>
</feature>
<organism evidence="17 18">
    <name type="scientific">Tilletia horrida</name>
    <dbReference type="NCBI Taxonomy" id="155126"/>
    <lineage>
        <taxon>Eukaryota</taxon>
        <taxon>Fungi</taxon>
        <taxon>Dikarya</taxon>
        <taxon>Basidiomycota</taxon>
        <taxon>Ustilaginomycotina</taxon>
        <taxon>Exobasidiomycetes</taxon>
        <taxon>Tilletiales</taxon>
        <taxon>Tilletiaceae</taxon>
        <taxon>Tilletia</taxon>
    </lineage>
</organism>
<sequence>MSQDSLRSQPFPVSASSSSPILIPTVPQSSCVAQHYPHPLSPSTPILNSLAGGHFTPALPPTPSSSSSRSPISVGHQNLPSLQSAHQQQPPLFSSSKGHILPRVPLFHESSVASIPPVHSTPVLRTDHVDWNQHRSSPFYEPQGYVGGYCSSDTSPLSPSATLVERSLSTQSGRTQGGIKLDRSYSASSTSALLAQLRHIELDRSHPTSPTEVFFEEAPSPAEHTAAELVGHISKKRKTVPLNPTQLPGIMTPTFDFNAFINSTSPPSSPLSAAHMQTSTSTGMLPSAGVGAGGLDIHGSPLKAAMRAATGGDSAIHDGEGLPVFDPGQPPGGGGGHGNKDNMLPSWATASEYDPSRLSSFSISAKSGGISMSGNQSISQSPTAQHQFQQMPSQSNVRSGSMDAMLFSTSSQNNDKINDTVNMQSSNSGHNTNNNVTGPSGLYGLDGIGGLGMGMDGSIDMMGLGLGAMGNQQMMDIGNMSNAGLAAVLNSGNHPPLGPDAIRRHTTDITSVGGGGSQGPVWNDSQIMQQAQQMQMQWGLQQQIRIANQAAVGRMLPPSSQAQQQQSLAFDTSPRTAPLPHQQQMLPQQQQMVHPPAHLNTQHQGAQAPFGSGSYPQPGNIPTFYSSGAIMTSQGISAAPTDQQQPTGHQASAQSAVEKAQEDYRARIAAHHNQFLKTANAAETVAAATQDKTEEDDVETDESAPLPKDASDKQKTSPSKSKDNSKSASPSAPSGTTASGNKSGNSAKVDIRAARESVAARVMSWAAETGGPEAGSGASSESSSNSQSASGRGRSSKAGPEGGPKAAHAQRLSLQERRRLSRLVASEGTGSDSGGSGDTQSQRHSHMEPNGGSGFAKMAGGLKRKSISDGGPGDDSPATAGHERVVSGRTKRAMAAGQAAAEAAAEQDSHSSNYNGSKSKSASSGDDDDARKSTASSARAVRESSGEGVSTDSDPVFHGPYHEIAVTANAKGGPNHVRNSYSSSGFDILGALTKVATRKNPRIQLGPIDLSCAFTVSDALSPDHPLIYVSDTFTRLTGYSPADVLGRNCRFLQAPDGNVTQGSERLNTDGRAVAHIKKHIDRTRECQASLINYKKNGKAFINLVTIVPIPWGDSNVIQYFVGFQVDLVEQPGAILEKDANGQYVVNYTTSARKPMAPPVVQPTDPIREALEEKHRQVNGAHKLAEIVANGQTDVRPWARLLLDNSHDLVHVLSLKGIFLYVSPSVERILGYKAEELIGRSISDFCHPSDVVPVFRELKDSTSNASIAAAARRSAKAAGGYKALTKGGAGQSGPQVNLLLRMRHKHLGHQWIESIGKLHLEQGKGRKVVISSGRARTVYNLSWDQVRQTASDREPAFWSKVSVDGLLLSSTSRTAAVLGCTPIALQGQHLAEMSNSEAVPAILEALRSGSVSMVSHMLRDTTGNGEPVPVLSTFFPSAEHALAMKKAEDFGQASDDLPAEDPDANSQLSSKRELRDSTSSVFVHIRRATGQISFEANISYMNDLQMLKVRAQLQPGSMQVLPPHASVLKGADSKPLGSSKDAVGEAEAAAAAAAALDIGGAGSVFTELSTYRSSSWVFELHQLKIMNKKLREEVKTLQRRSRMPNNGASQSAMNGATPVAGNAGETPSNSFGNGSNNGLNQQMLAHHQQMAAQASAISHHPNHVNSIIGSLNGNGSFGSGFAMSMEHSSSQSSMGGPSVQSPTASRVLPSNGGMSGRANALAAAGIRRPDIVPMQQQHNSAFHNGGHPLHSSFQQRLQSMNMSMDSVHSIPMMGMGSGGAPMDPSSSSGAGGTMSSASIFDTYPQQHQHRGGHQHRFLIPHGGNGSSQSSANASGETSTTATSLESNSNQAIGSNESGSGSSTHRNGSSSAEEAMKDQKRRIDASSAVLSKAAAVAAAQQQQQRLQSQAFAVGEAIAGRKRSAAGELLPVPDKTSH</sequence>
<evidence type="ECO:0000256" key="3">
    <source>
        <dbReference type="ARBA" id="ARBA00022630"/>
    </source>
</evidence>
<feature type="compositionally biased region" description="Basic and acidic residues" evidence="15">
    <location>
        <begin position="709"/>
        <end position="725"/>
    </location>
</feature>
<evidence type="ECO:0000256" key="14">
    <source>
        <dbReference type="ARBA" id="ARBA00023170"/>
    </source>
</evidence>
<keyword evidence="3" id="KW-0285">Flavoprotein</keyword>
<feature type="region of interest" description="Disordered" evidence="15">
    <location>
        <begin position="371"/>
        <end position="398"/>
    </location>
</feature>
<proteinExistence type="predicted"/>
<evidence type="ECO:0000256" key="6">
    <source>
        <dbReference type="ARBA" id="ARBA00022737"/>
    </source>
</evidence>
<keyword evidence="1" id="KW-0600">Photoreceptor protein</keyword>
<dbReference type="EMBL" id="JAPDMZ010000003">
    <property type="protein sequence ID" value="KAK0557668.1"/>
    <property type="molecule type" value="Genomic_DNA"/>
</dbReference>
<evidence type="ECO:0000256" key="4">
    <source>
        <dbReference type="ARBA" id="ARBA00022643"/>
    </source>
</evidence>
<dbReference type="Pfam" id="PF00989">
    <property type="entry name" value="PAS"/>
    <property type="match status" value="1"/>
</dbReference>
<evidence type="ECO:0000256" key="15">
    <source>
        <dbReference type="SAM" id="MobiDB-lite"/>
    </source>
</evidence>
<dbReference type="GO" id="GO:0009881">
    <property type="term" value="F:photoreceptor activity"/>
    <property type="evidence" value="ECO:0007669"/>
    <property type="project" value="UniProtKB-KW"/>
</dbReference>
<keyword evidence="13" id="KW-0804">Transcription</keyword>
<feature type="region of interest" description="Disordered" evidence="15">
    <location>
        <begin position="324"/>
        <end position="347"/>
    </location>
</feature>
<feature type="compositionally biased region" description="Basic residues" evidence="15">
    <location>
        <begin position="1806"/>
        <end position="1817"/>
    </location>
</feature>
<dbReference type="Pfam" id="PF13426">
    <property type="entry name" value="PAS_9"/>
    <property type="match status" value="1"/>
</dbReference>
<dbReference type="CDD" id="cd00130">
    <property type="entry name" value="PAS"/>
    <property type="match status" value="2"/>
</dbReference>
<feature type="compositionally biased region" description="Low complexity" evidence="15">
    <location>
        <begin position="1779"/>
        <end position="1797"/>
    </location>
</feature>
<evidence type="ECO:0000256" key="5">
    <source>
        <dbReference type="ARBA" id="ARBA00022723"/>
    </source>
</evidence>
<dbReference type="PANTHER" id="PTHR47429:SF7">
    <property type="entry name" value="GATA-FACTOR"/>
    <property type="match status" value="1"/>
</dbReference>
<feature type="compositionally biased region" description="Low complexity" evidence="15">
    <location>
        <begin position="766"/>
        <end position="799"/>
    </location>
</feature>
<dbReference type="GO" id="GO:0006355">
    <property type="term" value="P:regulation of DNA-templated transcription"/>
    <property type="evidence" value="ECO:0007669"/>
    <property type="project" value="InterPro"/>
</dbReference>